<evidence type="ECO:0000256" key="3">
    <source>
        <dbReference type="ARBA" id="ARBA00022538"/>
    </source>
</evidence>
<evidence type="ECO:0000256" key="1">
    <source>
        <dbReference type="ARBA" id="ARBA00022448"/>
    </source>
</evidence>
<comment type="similarity">
    <text evidence="11">Belongs to the KdpC family.</text>
</comment>
<dbReference type="OrthoDB" id="9788285at2"/>
<keyword evidence="10 11" id="KW-0472">Membrane</keyword>
<evidence type="ECO:0000313" key="12">
    <source>
        <dbReference type="EMBL" id="RLK47171.1"/>
    </source>
</evidence>
<dbReference type="InterPro" id="IPR003820">
    <property type="entry name" value="KdpC"/>
</dbReference>
<evidence type="ECO:0000256" key="7">
    <source>
        <dbReference type="ARBA" id="ARBA00022958"/>
    </source>
</evidence>
<evidence type="ECO:0000256" key="8">
    <source>
        <dbReference type="ARBA" id="ARBA00022989"/>
    </source>
</evidence>
<evidence type="ECO:0000256" key="5">
    <source>
        <dbReference type="ARBA" id="ARBA00022741"/>
    </source>
</evidence>
<evidence type="ECO:0000256" key="10">
    <source>
        <dbReference type="ARBA" id="ARBA00023136"/>
    </source>
</evidence>
<dbReference type="RefSeq" id="WP_121044081.1">
    <property type="nucleotide sequence ID" value="NZ_RCDC01000009.1"/>
</dbReference>
<dbReference type="NCBIfam" id="NF001454">
    <property type="entry name" value="PRK00315.1"/>
    <property type="match status" value="1"/>
</dbReference>
<keyword evidence="6 11" id="KW-0067">ATP-binding</keyword>
<protein>
    <recommendedName>
        <fullName evidence="11">Potassium-transporting ATPase KdpC subunit</fullName>
    </recommendedName>
    <alternativeName>
        <fullName evidence="11">ATP phosphohydrolase [potassium-transporting] C chain</fullName>
    </alternativeName>
    <alternativeName>
        <fullName evidence="11">Potassium-binding and translocating subunit C</fullName>
    </alternativeName>
    <alternativeName>
        <fullName evidence="11">Potassium-translocating ATPase C chain</fullName>
    </alternativeName>
</protein>
<keyword evidence="5 11" id="KW-0547">Nucleotide-binding</keyword>
<evidence type="ECO:0000256" key="2">
    <source>
        <dbReference type="ARBA" id="ARBA00022475"/>
    </source>
</evidence>
<dbReference type="HAMAP" id="MF_00276">
    <property type="entry name" value="KdpC"/>
    <property type="match status" value="1"/>
</dbReference>
<dbReference type="PANTHER" id="PTHR30042:SF2">
    <property type="entry name" value="POTASSIUM-TRANSPORTING ATPASE KDPC SUBUNIT"/>
    <property type="match status" value="1"/>
</dbReference>
<keyword evidence="7 11" id="KW-0630">Potassium</keyword>
<keyword evidence="1 11" id="KW-0813">Transport</keyword>
<comment type="subunit">
    <text evidence="11">The system is composed of three essential subunits: KdpA, KdpB and KdpC.</text>
</comment>
<proteinExistence type="inferred from homology"/>
<keyword evidence="4 11" id="KW-0812">Transmembrane</keyword>
<organism evidence="12 13">
    <name type="scientific">Stenotrophomonas rhizophila</name>
    <dbReference type="NCBI Taxonomy" id="216778"/>
    <lineage>
        <taxon>Bacteria</taxon>
        <taxon>Pseudomonadati</taxon>
        <taxon>Pseudomonadota</taxon>
        <taxon>Gammaproteobacteria</taxon>
        <taxon>Lysobacterales</taxon>
        <taxon>Lysobacteraceae</taxon>
        <taxon>Stenotrophomonas</taxon>
    </lineage>
</organism>
<keyword evidence="9 11" id="KW-0406">Ion transport</keyword>
<keyword evidence="3 11" id="KW-0633">Potassium transport</keyword>
<evidence type="ECO:0000256" key="4">
    <source>
        <dbReference type="ARBA" id="ARBA00022692"/>
    </source>
</evidence>
<dbReference type="GO" id="GO:0008556">
    <property type="term" value="F:P-type potassium transmembrane transporter activity"/>
    <property type="evidence" value="ECO:0007669"/>
    <property type="project" value="InterPro"/>
</dbReference>
<accession>A0A498C3V1</accession>
<evidence type="ECO:0000256" key="11">
    <source>
        <dbReference type="HAMAP-Rule" id="MF_00276"/>
    </source>
</evidence>
<evidence type="ECO:0000256" key="9">
    <source>
        <dbReference type="ARBA" id="ARBA00023065"/>
    </source>
</evidence>
<dbReference type="GO" id="GO:0005524">
    <property type="term" value="F:ATP binding"/>
    <property type="evidence" value="ECO:0007669"/>
    <property type="project" value="UniProtKB-UniRule"/>
</dbReference>
<keyword evidence="8 11" id="KW-1133">Transmembrane helix</keyword>
<name>A0A498C3V1_9GAMM</name>
<sequence length="223" mass="23012">MNRSLATSVPRSARSRAAASTQLQQDSAWRPALVLGVSSLLLLGLAYAVATTSVSRLLFPAQADGSLLIRDGQVRGSQLIAQPFVGDGYFQARPSAANYDPMAAAGSNMARSNPALQARVQAAISAVATREGVPAAQVPGDLVTQSGAGMDPELSPAAAQVQIARVARSRGLPVDQVAALVKAHTLGPQWGVFGQPRVNVMTLNLALDTQGGQLGSARLHGMP</sequence>
<comment type="caution">
    <text evidence="12">The sequence shown here is derived from an EMBL/GenBank/DDBJ whole genome shotgun (WGS) entry which is preliminary data.</text>
</comment>
<dbReference type="EMBL" id="RCDC01000009">
    <property type="protein sequence ID" value="RLK47171.1"/>
    <property type="molecule type" value="Genomic_DNA"/>
</dbReference>
<gene>
    <name evidence="11" type="primary">kdpC</name>
    <name evidence="12" type="ORF">BCL79_3790</name>
</gene>
<dbReference type="PIRSF" id="PIRSF001296">
    <property type="entry name" value="K_ATPase_KdpC"/>
    <property type="match status" value="1"/>
</dbReference>
<comment type="function">
    <text evidence="11">Part of the high-affinity ATP-driven potassium transport (or Kdp) system, which catalyzes the hydrolysis of ATP coupled with the electrogenic transport of potassium into the cytoplasm. This subunit acts as a catalytic chaperone that increases the ATP-binding affinity of the ATP-hydrolyzing subunit KdpB by the formation of a transient KdpB/KdpC/ATP ternary complex.</text>
</comment>
<dbReference type="GO" id="GO:0005886">
    <property type="term" value="C:plasma membrane"/>
    <property type="evidence" value="ECO:0007669"/>
    <property type="project" value="UniProtKB-SubCell"/>
</dbReference>
<evidence type="ECO:0000256" key="6">
    <source>
        <dbReference type="ARBA" id="ARBA00022840"/>
    </source>
</evidence>
<comment type="subcellular location">
    <subcellularLocation>
        <location evidence="11">Cell membrane</location>
        <topology evidence="11">Single-pass membrane protein</topology>
    </subcellularLocation>
</comment>
<dbReference type="Proteomes" id="UP000274786">
    <property type="component" value="Unassembled WGS sequence"/>
</dbReference>
<reference evidence="12 13" key="1">
    <citation type="submission" date="2018-10" db="EMBL/GenBank/DDBJ databases">
        <title>Comparative analysis of microorganisms from saline springs in Andes Mountain Range, Colombia.</title>
        <authorList>
            <person name="Rubin E."/>
        </authorList>
    </citation>
    <scope>NUCLEOTIDE SEQUENCE [LARGE SCALE GENOMIC DNA]</scope>
    <source>
        <strain evidence="12 13">USBA GBX 843</strain>
    </source>
</reference>
<keyword evidence="2 11" id="KW-1003">Cell membrane</keyword>
<dbReference type="PANTHER" id="PTHR30042">
    <property type="entry name" value="POTASSIUM-TRANSPORTING ATPASE C CHAIN"/>
    <property type="match status" value="1"/>
</dbReference>
<dbReference type="Pfam" id="PF02669">
    <property type="entry name" value="KdpC"/>
    <property type="match status" value="1"/>
</dbReference>
<dbReference type="NCBIfam" id="TIGR00681">
    <property type="entry name" value="kdpC"/>
    <property type="match status" value="1"/>
</dbReference>
<dbReference type="AlphaFoldDB" id="A0A498C3V1"/>
<evidence type="ECO:0000313" key="13">
    <source>
        <dbReference type="Proteomes" id="UP000274786"/>
    </source>
</evidence>